<dbReference type="Gene3D" id="1.10.287.470">
    <property type="entry name" value="Helix hairpin bin"/>
    <property type="match status" value="1"/>
</dbReference>
<dbReference type="GO" id="GO:0022857">
    <property type="term" value="F:transmembrane transporter activity"/>
    <property type="evidence" value="ECO:0007669"/>
    <property type="project" value="InterPro"/>
</dbReference>
<dbReference type="Gene3D" id="2.40.30.170">
    <property type="match status" value="1"/>
</dbReference>
<dbReference type="Gene3D" id="2.40.420.20">
    <property type="match status" value="1"/>
</dbReference>
<dbReference type="Pfam" id="PF25944">
    <property type="entry name" value="Beta-barrel_RND"/>
    <property type="match status" value="1"/>
</dbReference>
<dbReference type="SUPFAM" id="SSF111369">
    <property type="entry name" value="HlyD-like secretion proteins"/>
    <property type="match status" value="1"/>
</dbReference>
<feature type="domain" description="Multidrug resistance protein MdtA-like beta-barrel" evidence="5">
    <location>
        <begin position="225"/>
        <end position="308"/>
    </location>
</feature>
<dbReference type="GO" id="GO:0005886">
    <property type="term" value="C:plasma membrane"/>
    <property type="evidence" value="ECO:0007669"/>
    <property type="project" value="TreeGrafter"/>
</dbReference>
<dbReference type="GO" id="GO:0030313">
    <property type="term" value="C:cell envelope"/>
    <property type="evidence" value="ECO:0007669"/>
    <property type="project" value="UniProtKB-SubCell"/>
</dbReference>
<dbReference type="RefSeq" id="WP_139795724.1">
    <property type="nucleotide sequence ID" value="NZ_FWXY01000004.1"/>
</dbReference>
<comment type="subcellular location">
    <subcellularLocation>
        <location evidence="1">Cell envelope</location>
    </subcellularLocation>
</comment>
<dbReference type="PANTHER" id="PTHR30158">
    <property type="entry name" value="ACRA/E-RELATED COMPONENT OF DRUG EFFLUX TRANSPORTER"/>
    <property type="match status" value="1"/>
</dbReference>
<dbReference type="InterPro" id="IPR006143">
    <property type="entry name" value="RND_pump_MFP"/>
</dbReference>
<feature type="domain" description="Multidrug resistance protein MdtA-like alpha-helical hairpin" evidence="3">
    <location>
        <begin position="119"/>
        <end position="188"/>
    </location>
</feature>
<sequence length="399" mass="43650">MRIGIIKSPFYHLHLPSGVKGLFAPMILGFVLITSSAMAQEPGKAGGGAFKAPVSTITLKKQAIQYTQTVPGRVNAFKVAEVRPQVTGIVLERFFEEGGMVKKGQPLYQIDPSTYQAVYDSVRADLLKARAQLKATRAREKRYGRLVKDKAVSRQEYDDAHAALLQARAAVAVANASVARAKINLDYTRVYAPITGRIGKSTVTEGALVTANQAKMMAEITQLDPIYVDMQQARKKLFELKKKSSHTDKVMVRLDYGDNQGLYGHTGELKFSEVTVDPTTSSVVLRALFPNPTEELYPGFFVSATLFLDKAQVLLIPQQAAILQPSGKMVAWVVDKENKVRPKPIEVEGSYGNSWIVSTGLNENDTIVTEGFQRLGPGVEVEASPATLALAHGFYSTMQ</sequence>
<evidence type="ECO:0000259" key="3">
    <source>
        <dbReference type="Pfam" id="PF25876"/>
    </source>
</evidence>
<dbReference type="InterPro" id="IPR058626">
    <property type="entry name" value="MdtA-like_b-barrel"/>
</dbReference>
<feature type="domain" description="Multidrug resistance protein MdtA-like C-terminal permuted SH3" evidence="6">
    <location>
        <begin position="312"/>
        <end position="374"/>
    </location>
</feature>
<dbReference type="GO" id="GO:0046677">
    <property type="term" value="P:response to antibiotic"/>
    <property type="evidence" value="ECO:0007669"/>
    <property type="project" value="TreeGrafter"/>
</dbReference>
<name>A0A1W2A7M9_9BACT</name>
<evidence type="ECO:0000313" key="8">
    <source>
        <dbReference type="Proteomes" id="UP000192418"/>
    </source>
</evidence>
<dbReference type="Pfam" id="PF25967">
    <property type="entry name" value="RND-MFP_C"/>
    <property type="match status" value="1"/>
</dbReference>
<evidence type="ECO:0000256" key="2">
    <source>
        <dbReference type="ARBA" id="ARBA00009477"/>
    </source>
</evidence>
<dbReference type="STRING" id="1121400.SAMN02746065_104199"/>
<reference evidence="7 8" key="1">
    <citation type="submission" date="2017-04" db="EMBL/GenBank/DDBJ databases">
        <authorList>
            <person name="Afonso C.L."/>
            <person name="Miller P.J."/>
            <person name="Scott M.A."/>
            <person name="Spackman E."/>
            <person name="Goraichik I."/>
            <person name="Dimitrov K.M."/>
            <person name="Suarez D.L."/>
            <person name="Swayne D.E."/>
        </authorList>
    </citation>
    <scope>NUCLEOTIDE SEQUENCE [LARGE SCALE GENOMIC DNA]</scope>
    <source>
        <strain evidence="7 8">DSM 3385</strain>
    </source>
</reference>
<evidence type="ECO:0000256" key="1">
    <source>
        <dbReference type="ARBA" id="ARBA00004196"/>
    </source>
</evidence>
<dbReference type="OrthoDB" id="9772050at2"/>
<dbReference type="NCBIfam" id="TIGR01730">
    <property type="entry name" value="RND_mfp"/>
    <property type="match status" value="1"/>
</dbReference>
<evidence type="ECO:0000259" key="5">
    <source>
        <dbReference type="Pfam" id="PF25944"/>
    </source>
</evidence>
<accession>A0A1W2A7M9</accession>
<keyword evidence="8" id="KW-1185">Reference proteome</keyword>
<dbReference type="InterPro" id="IPR058627">
    <property type="entry name" value="MdtA-like_C"/>
</dbReference>
<comment type="similarity">
    <text evidence="2">Belongs to the membrane fusion protein (MFP) (TC 8.A.1) family.</text>
</comment>
<evidence type="ECO:0000313" key="7">
    <source>
        <dbReference type="EMBL" id="SMC56421.1"/>
    </source>
</evidence>
<evidence type="ECO:0000259" key="6">
    <source>
        <dbReference type="Pfam" id="PF25967"/>
    </source>
</evidence>
<evidence type="ECO:0000259" key="4">
    <source>
        <dbReference type="Pfam" id="PF25917"/>
    </source>
</evidence>
<dbReference type="AlphaFoldDB" id="A0A1W2A7M9"/>
<gene>
    <name evidence="7" type="ORF">SAMN02746065_104199</name>
</gene>
<dbReference type="PANTHER" id="PTHR30158:SF3">
    <property type="entry name" value="MULTIDRUG EFFLUX PUMP SUBUNIT ACRA-RELATED"/>
    <property type="match status" value="1"/>
</dbReference>
<dbReference type="InterPro" id="IPR058625">
    <property type="entry name" value="MdtA-like_BSH"/>
</dbReference>
<dbReference type="EMBL" id="FWXY01000004">
    <property type="protein sequence ID" value="SMC56421.1"/>
    <property type="molecule type" value="Genomic_DNA"/>
</dbReference>
<dbReference type="Gene3D" id="2.40.50.100">
    <property type="match status" value="1"/>
</dbReference>
<protein>
    <submittedName>
        <fullName evidence="7">Membrane fusion protein, multidrug efflux system</fullName>
    </submittedName>
</protein>
<dbReference type="InterPro" id="IPR058624">
    <property type="entry name" value="MdtA-like_HH"/>
</dbReference>
<proteinExistence type="inferred from homology"/>
<feature type="domain" description="Multidrug resistance protein MdtA-like barrel-sandwich hybrid" evidence="4">
    <location>
        <begin position="79"/>
        <end position="219"/>
    </location>
</feature>
<dbReference type="Pfam" id="PF25876">
    <property type="entry name" value="HH_MFP_RND"/>
    <property type="match status" value="1"/>
</dbReference>
<organism evidence="7 8">
    <name type="scientific">Desulfocicer vacuolatum DSM 3385</name>
    <dbReference type="NCBI Taxonomy" id="1121400"/>
    <lineage>
        <taxon>Bacteria</taxon>
        <taxon>Pseudomonadati</taxon>
        <taxon>Thermodesulfobacteriota</taxon>
        <taxon>Desulfobacteria</taxon>
        <taxon>Desulfobacterales</taxon>
        <taxon>Desulfobacteraceae</taxon>
        <taxon>Desulfocicer</taxon>
    </lineage>
</organism>
<dbReference type="Proteomes" id="UP000192418">
    <property type="component" value="Unassembled WGS sequence"/>
</dbReference>
<dbReference type="Pfam" id="PF25917">
    <property type="entry name" value="BSH_RND"/>
    <property type="match status" value="1"/>
</dbReference>